<feature type="domain" description="HD/PDEase" evidence="2">
    <location>
        <begin position="154"/>
        <end position="298"/>
    </location>
</feature>
<organism evidence="3 4">
    <name type="scientific">Candidatus Altarchaeum hamiconexum</name>
    <dbReference type="NCBI Taxonomy" id="1803513"/>
    <lineage>
        <taxon>Archaea</taxon>
        <taxon>Candidatus Altarchaeota</taxon>
        <taxon>Candidatus Altiarchaeia</taxon>
        <taxon>Candidatus Altarchaeales</taxon>
        <taxon>Candidatus Altarchaeaceae</taxon>
        <taxon>Candidatus Altarchaeum</taxon>
    </lineage>
</organism>
<dbReference type="SUPFAM" id="SSF109604">
    <property type="entry name" value="HD-domain/PDEase-like"/>
    <property type="match status" value="1"/>
</dbReference>
<evidence type="ECO:0000313" key="4">
    <source>
        <dbReference type="Proteomes" id="UP000768163"/>
    </source>
</evidence>
<dbReference type="GO" id="GO:0031125">
    <property type="term" value="P:rRNA 3'-end processing"/>
    <property type="evidence" value="ECO:0007669"/>
    <property type="project" value="TreeGrafter"/>
</dbReference>
<name>A0A8J7YZR6_9ARCH</name>
<reference evidence="3" key="1">
    <citation type="submission" date="2019-11" db="EMBL/GenBank/DDBJ databases">
        <title>Lipid analysis of CO2-rich subsurface aquifers suggests an autotrophy-based deep biosphere with lysolipids enriched in CPR bacteria.</title>
        <authorList>
            <person name="Probst A.J."/>
            <person name="Elling F.J."/>
            <person name="Castelle C.J."/>
            <person name="Zhu Q."/>
            <person name="Elvert M."/>
            <person name="Birarda G."/>
            <person name="Holman H.-Y."/>
            <person name="Lane K.R."/>
            <person name="Ladd B."/>
            <person name="Ryan M.C."/>
            <person name="Woyke T."/>
            <person name="Hinrichs K.-U."/>
            <person name="Banfield J.F."/>
        </authorList>
    </citation>
    <scope>NUCLEOTIDE SEQUENCE</scope>
    <source>
        <strain evidence="3">CG_2015-01_33_1645</strain>
    </source>
</reference>
<dbReference type="InterPro" id="IPR003607">
    <property type="entry name" value="HD/PDEase_dom"/>
</dbReference>
<sequence length="331" mass="38018">MRFFKYEKKEPQLYKNKPGYYFRVVVKDKTGITIVYFWGKGTKEEVDKVFMSFNEGNVIFVSGVPNIYNDELQISVDPLNGGIIRKAVENEYNAGDFLPFTNQNIEEMEKYLRATINEIEDKFLKKLLLKFFSDENFTKKFKKYPAAVMYHHACVGGLMEHTVEVVKLCKAISEIHTTGMNKDLTIAGAILHDIGKLETITVNDISYSNDNEEDVLRDHMSIAEEMIIKNIYEIDEEAKSGEDKFPEILKHELLHIIFSHHGKKEQGSVVNPAIPEAAAVYAADYFSSSVTQYIRAIKDDKGNSKTKRVNPIGRVYIDPEKKKKETEIFKE</sequence>
<dbReference type="Pfam" id="PF01966">
    <property type="entry name" value="HD"/>
    <property type="match status" value="1"/>
</dbReference>
<dbReference type="PANTHER" id="PTHR37294:SF1">
    <property type="entry name" value="3'-5' EXORIBONUCLEASE YHAM"/>
    <property type="match status" value="1"/>
</dbReference>
<evidence type="ECO:0000259" key="2">
    <source>
        <dbReference type="SMART" id="SM00471"/>
    </source>
</evidence>
<dbReference type="SMART" id="SM00471">
    <property type="entry name" value="HDc"/>
    <property type="match status" value="1"/>
</dbReference>
<evidence type="ECO:0000256" key="1">
    <source>
        <dbReference type="ARBA" id="ARBA00022801"/>
    </source>
</evidence>
<dbReference type="EMBL" id="JAACVF010000133">
    <property type="protein sequence ID" value="NCN65380.1"/>
    <property type="molecule type" value="Genomic_DNA"/>
</dbReference>
<dbReference type="NCBIfam" id="TIGR00277">
    <property type="entry name" value="HDIG"/>
    <property type="match status" value="1"/>
</dbReference>
<dbReference type="InterPro" id="IPR050798">
    <property type="entry name" value="YhaM_exoribonuc/phosphodiest"/>
</dbReference>
<dbReference type="InterPro" id="IPR006675">
    <property type="entry name" value="HDIG_dom"/>
</dbReference>
<comment type="caution">
    <text evidence="3">The sequence shown here is derived from an EMBL/GenBank/DDBJ whole genome shotgun (WGS) entry which is preliminary data.</text>
</comment>
<dbReference type="Proteomes" id="UP000768163">
    <property type="component" value="Unassembled WGS sequence"/>
</dbReference>
<dbReference type="AlphaFoldDB" id="A0A8J7YZR6"/>
<proteinExistence type="predicted"/>
<gene>
    <name evidence="3" type="ORF">GW910_04900</name>
</gene>
<dbReference type="InterPro" id="IPR006674">
    <property type="entry name" value="HD_domain"/>
</dbReference>
<accession>A0A8J7YZR6</accession>
<dbReference type="Gene3D" id="1.10.3210.10">
    <property type="entry name" value="Hypothetical protein af1432"/>
    <property type="match status" value="1"/>
</dbReference>
<dbReference type="CDD" id="cd00077">
    <property type="entry name" value="HDc"/>
    <property type="match status" value="1"/>
</dbReference>
<keyword evidence="1" id="KW-0378">Hydrolase</keyword>
<evidence type="ECO:0000313" key="3">
    <source>
        <dbReference type="EMBL" id="NCN65380.1"/>
    </source>
</evidence>
<dbReference type="GO" id="GO:0016787">
    <property type="term" value="F:hydrolase activity"/>
    <property type="evidence" value="ECO:0007669"/>
    <property type="project" value="UniProtKB-KW"/>
</dbReference>
<dbReference type="InterPro" id="IPR012340">
    <property type="entry name" value="NA-bd_OB-fold"/>
</dbReference>
<protein>
    <submittedName>
        <fullName evidence="3">HD domain-containing protein</fullName>
    </submittedName>
</protein>
<dbReference type="PANTHER" id="PTHR37294">
    <property type="entry name" value="3'-5' EXORIBONUCLEASE YHAM"/>
    <property type="match status" value="1"/>
</dbReference>
<dbReference type="SUPFAM" id="SSF50249">
    <property type="entry name" value="Nucleic acid-binding proteins"/>
    <property type="match status" value="1"/>
</dbReference>